<feature type="region of interest" description="Disordered" evidence="16">
    <location>
        <begin position="227"/>
        <end position="276"/>
    </location>
</feature>
<dbReference type="Gene3D" id="2.70.50.70">
    <property type="match status" value="1"/>
</dbReference>
<dbReference type="GO" id="GO:0008810">
    <property type="term" value="F:cellulase activity"/>
    <property type="evidence" value="ECO:0007669"/>
    <property type="project" value="UniProtKB-UniRule"/>
</dbReference>
<comment type="similarity">
    <text evidence="13">Belongs to the polysaccharide monooxygenase AA9 family.</text>
</comment>
<keyword evidence="8" id="KW-0186">Copper</keyword>
<protein>
    <recommendedName>
        <fullName evidence="15">AA9 family lytic polysaccharide monooxygenase</fullName>
        <ecNumber evidence="15">1.14.99.56</ecNumber>
    </recommendedName>
    <alternativeName>
        <fullName evidence="15">Endo-beta-1,4-glucanase</fullName>
    </alternativeName>
    <alternativeName>
        <fullName evidence="15">Glycosyl hydrolase 61 family protein</fullName>
    </alternativeName>
</protein>
<keyword evidence="9" id="KW-0503">Monooxygenase</keyword>
<evidence type="ECO:0000313" key="20">
    <source>
        <dbReference type="Proteomes" id="UP000275078"/>
    </source>
</evidence>
<dbReference type="GO" id="GO:0005576">
    <property type="term" value="C:extracellular region"/>
    <property type="evidence" value="ECO:0007669"/>
    <property type="project" value="UniProtKB-SubCell"/>
</dbReference>
<dbReference type="InterPro" id="IPR000254">
    <property type="entry name" value="CBD"/>
</dbReference>
<dbReference type="PANTHER" id="PTHR33353:SF9">
    <property type="entry name" value="ENDOGLUCANASE II"/>
    <property type="match status" value="1"/>
</dbReference>
<accession>A0A3N4HJN8</accession>
<evidence type="ECO:0000256" key="10">
    <source>
        <dbReference type="ARBA" id="ARBA00023157"/>
    </source>
</evidence>
<keyword evidence="10 15" id="KW-1015">Disulfide bond</keyword>
<keyword evidence="6 15" id="KW-0136">Cellulose degradation</keyword>
<comment type="function">
    <text evidence="15">Lytic polysaccharide monooxygenase (LMPO) that depolymerizes crystalline and amorphous polysaccharides via the oxidation of scissile alpha- or beta-(1-4)-glycosidic bonds, yielding C1 and/or C4 oxidation products. Catalysis by LPMOs requires the reduction of the active-site copper from Cu(II) to Cu(I) by a reducing agent and H(2)O(2) or O(2) as a cosubstrate.</text>
</comment>
<dbReference type="OrthoDB" id="3238762at2759"/>
<dbReference type="Pfam" id="PF00734">
    <property type="entry name" value="CBM_1"/>
    <property type="match status" value="1"/>
</dbReference>
<evidence type="ECO:0000256" key="15">
    <source>
        <dbReference type="RuleBase" id="RU368122"/>
    </source>
</evidence>
<dbReference type="SMART" id="SM00236">
    <property type="entry name" value="fCBD"/>
    <property type="match status" value="1"/>
</dbReference>
<evidence type="ECO:0000256" key="1">
    <source>
        <dbReference type="ARBA" id="ARBA00001973"/>
    </source>
</evidence>
<feature type="domain" description="CBM1" evidence="18">
    <location>
        <begin position="274"/>
        <end position="310"/>
    </location>
</feature>
<evidence type="ECO:0000256" key="6">
    <source>
        <dbReference type="ARBA" id="ARBA00023001"/>
    </source>
</evidence>
<keyword evidence="7" id="KW-0560">Oxidoreductase</keyword>
<evidence type="ECO:0000256" key="3">
    <source>
        <dbReference type="ARBA" id="ARBA00022525"/>
    </source>
</evidence>
<dbReference type="GO" id="GO:0030245">
    <property type="term" value="P:cellulose catabolic process"/>
    <property type="evidence" value="ECO:0007669"/>
    <property type="project" value="UniProtKB-UniRule"/>
</dbReference>
<keyword evidence="20" id="KW-1185">Reference proteome</keyword>
<comment type="catalytic activity">
    <reaction evidence="14 15">
        <text>[(1-&gt;4)-beta-D-glucosyl]n+m + reduced acceptor + O2 = 4-dehydro-beta-D-glucosyl-[(1-&gt;4)-beta-D-glucosyl]n-1 + [(1-&gt;4)-beta-D-glucosyl]m + acceptor + H2O.</text>
        <dbReference type="EC" id="1.14.99.56"/>
    </reaction>
</comment>
<dbReference type="SUPFAM" id="SSF57180">
    <property type="entry name" value="Cellulose-binding domain"/>
    <property type="match status" value="1"/>
</dbReference>
<keyword evidence="4" id="KW-0479">Metal-binding</keyword>
<evidence type="ECO:0000256" key="16">
    <source>
        <dbReference type="SAM" id="MobiDB-lite"/>
    </source>
</evidence>
<name>A0A3N4HJN8_ASCIM</name>
<dbReference type="Pfam" id="PF03443">
    <property type="entry name" value="AA9"/>
    <property type="match status" value="1"/>
</dbReference>
<dbReference type="PROSITE" id="PS51164">
    <property type="entry name" value="CBM1_2"/>
    <property type="match status" value="1"/>
</dbReference>
<organism evidence="19 20">
    <name type="scientific">Ascobolus immersus RN42</name>
    <dbReference type="NCBI Taxonomy" id="1160509"/>
    <lineage>
        <taxon>Eukaryota</taxon>
        <taxon>Fungi</taxon>
        <taxon>Dikarya</taxon>
        <taxon>Ascomycota</taxon>
        <taxon>Pezizomycotina</taxon>
        <taxon>Pezizomycetes</taxon>
        <taxon>Pezizales</taxon>
        <taxon>Ascobolaceae</taxon>
        <taxon>Ascobolus</taxon>
    </lineage>
</organism>
<keyword evidence="11 15" id="KW-0119">Carbohydrate metabolism</keyword>
<dbReference type="CDD" id="cd21175">
    <property type="entry name" value="LPMO_AA9"/>
    <property type="match status" value="1"/>
</dbReference>
<evidence type="ECO:0000256" key="14">
    <source>
        <dbReference type="ARBA" id="ARBA00045077"/>
    </source>
</evidence>
<reference evidence="19 20" key="1">
    <citation type="journal article" date="2018" name="Nat. Ecol. Evol.">
        <title>Pezizomycetes genomes reveal the molecular basis of ectomycorrhizal truffle lifestyle.</title>
        <authorList>
            <person name="Murat C."/>
            <person name="Payen T."/>
            <person name="Noel B."/>
            <person name="Kuo A."/>
            <person name="Morin E."/>
            <person name="Chen J."/>
            <person name="Kohler A."/>
            <person name="Krizsan K."/>
            <person name="Balestrini R."/>
            <person name="Da Silva C."/>
            <person name="Montanini B."/>
            <person name="Hainaut M."/>
            <person name="Levati E."/>
            <person name="Barry K.W."/>
            <person name="Belfiori B."/>
            <person name="Cichocki N."/>
            <person name="Clum A."/>
            <person name="Dockter R.B."/>
            <person name="Fauchery L."/>
            <person name="Guy J."/>
            <person name="Iotti M."/>
            <person name="Le Tacon F."/>
            <person name="Lindquist E.A."/>
            <person name="Lipzen A."/>
            <person name="Malagnac F."/>
            <person name="Mello A."/>
            <person name="Molinier V."/>
            <person name="Miyauchi S."/>
            <person name="Poulain J."/>
            <person name="Riccioni C."/>
            <person name="Rubini A."/>
            <person name="Sitrit Y."/>
            <person name="Splivallo R."/>
            <person name="Traeger S."/>
            <person name="Wang M."/>
            <person name="Zifcakova L."/>
            <person name="Wipf D."/>
            <person name="Zambonelli A."/>
            <person name="Paolocci F."/>
            <person name="Nowrousian M."/>
            <person name="Ottonello S."/>
            <person name="Baldrian P."/>
            <person name="Spatafora J.W."/>
            <person name="Henrissat B."/>
            <person name="Nagy L.G."/>
            <person name="Aury J.M."/>
            <person name="Wincker P."/>
            <person name="Grigoriev I.V."/>
            <person name="Bonfante P."/>
            <person name="Martin F.M."/>
        </authorList>
    </citation>
    <scope>NUCLEOTIDE SEQUENCE [LARGE SCALE GENOMIC DNA]</scope>
    <source>
        <strain evidence="19 20">RN42</strain>
    </source>
</reference>
<dbReference type="GO" id="GO:0030248">
    <property type="term" value="F:cellulose binding"/>
    <property type="evidence" value="ECO:0007669"/>
    <property type="project" value="UniProtKB-UniRule"/>
</dbReference>
<keyword evidence="5 17" id="KW-0732">Signal</keyword>
<dbReference type="EC" id="1.14.99.56" evidence="15"/>
<evidence type="ECO:0000256" key="17">
    <source>
        <dbReference type="SAM" id="SignalP"/>
    </source>
</evidence>
<evidence type="ECO:0000259" key="18">
    <source>
        <dbReference type="PROSITE" id="PS51164"/>
    </source>
</evidence>
<evidence type="ECO:0000256" key="9">
    <source>
        <dbReference type="ARBA" id="ARBA00023033"/>
    </source>
</evidence>
<evidence type="ECO:0000313" key="19">
    <source>
        <dbReference type="EMBL" id="RPA72788.1"/>
    </source>
</evidence>
<evidence type="ECO:0000256" key="7">
    <source>
        <dbReference type="ARBA" id="ARBA00023002"/>
    </source>
</evidence>
<dbReference type="AlphaFoldDB" id="A0A3N4HJN8"/>
<evidence type="ECO:0000256" key="11">
    <source>
        <dbReference type="ARBA" id="ARBA00023277"/>
    </source>
</evidence>
<evidence type="ECO:0000256" key="4">
    <source>
        <dbReference type="ARBA" id="ARBA00022723"/>
    </source>
</evidence>
<feature type="compositionally biased region" description="Low complexity" evidence="16">
    <location>
        <begin position="242"/>
        <end position="272"/>
    </location>
</feature>
<evidence type="ECO:0000256" key="8">
    <source>
        <dbReference type="ARBA" id="ARBA00023008"/>
    </source>
</evidence>
<feature type="chain" id="PRO_5018120208" description="AA9 family lytic polysaccharide monooxygenase" evidence="17">
    <location>
        <begin position="18"/>
        <end position="310"/>
    </location>
</feature>
<keyword evidence="12 15" id="KW-0624">Polysaccharide degradation</keyword>
<keyword evidence="3 15" id="KW-0964">Secreted</keyword>
<comment type="cofactor">
    <cofactor evidence="1">
        <name>Cu(2+)</name>
        <dbReference type="ChEBI" id="CHEBI:29036"/>
    </cofactor>
</comment>
<evidence type="ECO:0000256" key="5">
    <source>
        <dbReference type="ARBA" id="ARBA00022729"/>
    </source>
</evidence>
<dbReference type="InterPro" id="IPR049892">
    <property type="entry name" value="AA9"/>
</dbReference>
<evidence type="ECO:0000256" key="13">
    <source>
        <dbReference type="ARBA" id="ARBA00044502"/>
    </source>
</evidence>
<dbReference type="EMBL" id="ML119846">
    <property type="protein sequence ID" value="RPA72788.1"/>
    <property type="molecule type" value="Genomic_DNA"/>
</dbReference>
<comment type="domain">
    <text evidence="15">Has a modular structure: an endo-beta-1,4-glucanase catalytic module at the N-terminus, a linker rich in serines and threonines, and a C-terminal carbohydrate-binding module (CBM).</text>
</comment>
<feature type="signal peptide" evidence="17">
    <location>
        <begin position="1"/>
        <end position="17"/>
    </location>
</feature>
<gene>
    <name evidence="19" type="ORF">BJ508DRAFT_67612</name>
</gene>
<evidence type="ECO:0000256" key="2">
    <source>
        <dbReference type="ARBA" id="ARBA00004613"/>
    </source>
</evidence>
<dbReference type="GO" id="GO:0046872">
    <property type="term" value="F:metal ion binding"/>
    <property type="evidence" value="ECO:0007669"/>
    <property type="project" value="UniProtKB-KW"/>
</dbReference>
<dbReference type="Proteomes" id="UP000275078">
    <property type="component" value="Unassembled WGS sequence"/>
</dbReference>
<comment type="subcellular location">
    <subcellularLocation>
        <location evidence="2 15">Secreted</location>
    </subcellularLocation>
</comment>
<dbReference type="InterPro" id="IPR005103">
    <property type="entry name" value="AA9_LPMO"/>
</dbReference>
<proteinExistence type="inferred from homology"/>
<dbReference type="PANTHER" id="PTHR33353">
    <property type="entry name" value="PUTATIVE (AFU_ORTHOLOGUE AFUA_1G12560)-RELATED"/>
    <property type="match status" value="1"/>
</dbReference>
<evidence type="ECO:0000256" key="12">
    <source>
        <dbReference type="ARBA" id="ARBA00023326"/>
    </source>
</evidence>
<dbReference type="GO" id="GO:0004497">
    <property type="term" value="F:monooxygenase activity"/>
    <property type="evidence" value="ECO:0007669"/>
    <property type="project" value="UniProtKB-KW"/>
</dbReference>
<dbReference type="InterPro" id="IPR035971">
    <property type="entry name" value="CBD_sf"/>
</dbReference>
<dbReference type="STRING" id="1160509.A0A3N4HJN8"/>
<sequence>MKFNTAALLAFATSAAAHSTWQQLWVNGVDKASTCARLPANNSPVGTTEAAVRCGNGNTFAPSVCEVNAGGTITIEMHAQPGDRSCNNDAIGGNHDGPVIVYLQKVDNALTSSGAGQWFKIYQNGLVSKDYWGTDVLNANCGKQDLKIPADIAPGDYLLRTEVIALHVAGSPGGAQHYVSCFQLKVTGGGSANPSGVTFPGGYSANDPGILFNLYGQYTSYPVPGPPVYTGGAGGGNPSPQPTSTATSTTTQAPQPTSTTTQQPQPTQTQPSGGSISKWAQCGGIGWTGSGTCVSGSTCVKLNDYYSQCQ</sequence>
<dbReference type="PROSITE" id="PS00562">
    <property type="entry name" value="CBM1_1"/>
    <property type="match status" value="1"/>
</dbReference>